<sequence>MSPSYPGRRRNPAMFVRGFFIIMAIVTVLLSMLRHEIFSSSESAAEWYANLRSRDFKTRPSKTGK</sequence>
<organism evidence="2 3">
    <name type="scientific">Ramazzottius varieornatus</name>
    <name type="common">Water bear</name>
    <name type="synonym">Tardigrade</name>
    <dbReference type="NCBI Taxonomy" id="947166"/>
    <lineage>
        <taxon>Eukaryota</taxon>
        <taxon>Metazoa</taxon>
        <taxon>Ecdysozoa</taxon>
        <taxon>Tardigrada</taxon>
        <taxon>Eutardigrada</taxon>
        <taxon>Parachela</taxon>
        <taxon>Hypsibioidea</taxon>
        <taxon>Ramazzottiidae</taxon>
        <taxon>Ramazzottius</taxon>
    </lineage>
</organism>
<dbReference type="Proteomes" id="UP000186922">
    <property type="component" value="Unassembled WGS sequence"/>
</dbReference>
<gene>
    <name evidence="2" type="primary">RvY_12005-1</name>
    <name evidence="2" type="synonym">RvY_12005.1</name>
    <name evidence="2" type="ORF">RvY_12005</name>
</gene>
<evidence type="ECO:0000256" key="1">
    <source>
        <dbReference type="SAM" id="Phobius"/>
    </source>
</evidence>
<keyword evidence="1" id="KW-0472">Membrane</keyword>
<proteinExistence type="predicted"/>
<keyword evidence="1" id="KW-0812">Transmembrane</keyword>
<keyword evidence="3" id="KW-1185">Reference proteome</keyword>
<reference evidence="2 3" key="1">
    <citation type="journal article" date="2016" name="Nat. Commun.">
        <title>Extremotolerant tardigrade genome and improved radiotolerance of human cultured cells by tardigrade-unique protein.</title>
        <authorList>
            <person name="Hashimoto T."/>
            <person name="Horikawa D.D."/>
            <person name="Saito Y."/>
            <person name="Kuwahara H."/>
            <person name="Kozuka-Hata H."/>
            <person name="Shin-I T."/>
            <person name="Minakuchi Y."/>
            <person name="Ohishi K."/>
            <person name="Motoyama A."/>
            <person name="Aizu T."/>
            <person name="Enomoto A."/>
            <person name="Kondo K."/>
            <person name="Tanaka S."/>
            <person name="Hara Y."/>
            <person name="Koshikawa S."/>
            <person name="Sagara H."/>
            <person name="Miura T."/>
            <person name="Yokobori S."/>
            <person name="Miyagawa K."/>
            <person name="Suzuki Y."/>
            <person name="Kubo T."/>
            <person name="Oyama M."/>
            <person name="Kohara Y."/>
            <person name="Fujiyama A."/>
            <person name="Arakawa K."/>
            <person name="Katayama T."/>
            <person name="Toyoda A."/>
            <person name="Kunieda T."/>
        </authorList>
    </citation>
    <scope>NUCLEOTIDE SEQUENCE [LARGE SCALE GENOMIC DNA]</scope>
    <source>
        <strain evidence="2 3">YOKOZUNA-1</strain>
    </source>
</reference>
<dbReference type="EMBL" id="BDGG01000007">
    <property type="protein sequence ID" value="GAV01266.1"/>
    <property type="molecule type" value="Genomic_DNA"/>
</dbReference>
<accession>A0A1D1VKE5</accession>
<evidence type="ECO:0000313" key="3">
    <source>
        <dbReference type="Proteomes" id="UP000186922"/>
    </source>
</evidence>
<feature type="transmembrane region" description="Helical" evidence="1">
    <location>
        <begin position="12"/>
        <end position="33"/>
    </location>
</feature>
<keyword evidence="1" id="KW-1133">Transmembrane helix</keyword>
<protein>
    <submittedName>
        <fullName evidence="2">Uncharacterized protein</fullName>
    </submittedName>
</protein>
<dbReference type="AlphaFoldDB" id="A0A1D1VKE5"/>
<evidence type="ECO:0000313" key="2">
    <source>
        <dbReference type="EMBL" id="GAV01266.1"/>
    </source>
</evidence>
<name>A0A1D1VKE5_RAMVA</name>
<comment type="caution">
    <text evidence="2">The sequence shown here is derived from an EMBL/GenBank/DDBJ whole genome shotgun (WGS) entry which is preliminary data.</text>
</comment>